<dbReference type="RefSeq" id="WP_408144322.1">
    <property type="nucleotide sequence ID" value="NZ_JAQQCL010000006.1"/>
</dbReference>
<keyword evidence="2" id="KW-1185">Reference proteome</keyword>
<name>A0ABW9EDT4_9BURK</name>
<dbReference type="EMBL" id="JAQQCL010000006">
    <property type="protein sequence ID" value="MFM0716903.1"/>
    <property type="molecule type" value="Genomic_DNA"/>
</dbReference>
<protein>
    <submittedName>
        <fullName evidence="1">Uncharacterized protein</fullName>
    </submittedName>
</protein>
<accession>A0ABW9EDT4</accession>
<proteinExistence type="predicted"/>
<evidence type="ECO:0000313" key="2">
    <source>
        <dbReference type="Proteomes" id="UP001629392"/>
    </source>
</evidence>
<comment type="caution">
    <text evidence="1">The sequence shown here is derived from an EMBL/GenBank/DDBJ whole genome shotgun (WGS) entry which is preliminary data.</text>
</comment>
<gene>
    <name evidence="1" type="ORF">PQQ73_11245</name>
</gene>
<reference evidence="1 2" key="1">
    <citation type="journal article" date="2024" name="Chem. Sci.">
        <title>Discovery of megapolipeptins by genome mining of a Burkholderiales bacteria collection.</title>
        <authorList>
            <person name="Paulo B.S."/>
            <person name="Recchia M.J.J."/>
            <person name="Lee S."/>
            <person name="Fergusson C.H."/>
            <person name="Romanowski S.B."/>
            <person name="Hernandez A."/>
            <person name="Krull N."/>
            <person name="Liu D.Y."/>
            <person name="Cavanagh H."/>
            <person name="Bos A."/>
            <person name="Gray C.A."/>
            <person name="Murphy B.T."/>
            <person name="Linington R.G."/>
            <person name="Eustaquio A.S."/>
        </authorList>
    </citation>
    <scope>NUCLEOTIDE SEQUENCE [LARGE SCALE GENOMIC DNA]</scope>
    <source>
        <strain evidence="1 2">RL17-350-BIC-E</strain>
    </source>
</reference>
<sequence>MREAEHEIEVARCDAPGDGCVPALPFPVRACDPTRGRYGYCGRLAA</sequence>
<dbReference type="Proteomes" id="UP001629392">
    <property type="component" value="Unassembled WGS sequence"/>
</dbReference>
<organism evidence="1 2">
    <name type="scientific">Paraburkholderia strydomiana</name>
    <dbReference type="NCBI Taxonomy" id="1245417"/>
    <lineage>
        <taxon>Bacteria</taxon>
        <taxon>Pseudomonadati</taxon>
        <taxon>Pseudomonadota</taxon>
        <taxon>Betaproteobacteria</taxon>
        <taxon>Burkholderiales</taxon>
        <taxon>Burkholderiaceae</taxon>
        <taxon>Paraburkholderia</taxon>
    </lineage>
</organism>
<evidence type="ECO:0000313" key="1">
    <source>
        <dbReference type="EMBL" id="MFM0716903.1"/>
    </source>
</evidence>